<gene>
    <name evidence="2" type="ORF">CK203_053204</name>
</gene>
<evidence type="ECO:0000256" key="1">
    <source>
        <dbReference type="SAM" id="MobiDB-lite"/>
    </source>
</evidence>
<reference evidence="2 3" key="1">
    <citation type="journal article" date="2018" name="PLoS Genet.">
        <title>Population sequencing reveals clonal diversity and ancestral inbreeding in the grapevine cultivar Chardonnay.</title>
        <authorList>
            <person name="Roach M.J."/>
            <person name="Johnson D.L."/>
            <person name="Bohlmann J."/>
            <person name="van Vuuren H.J."/>
            <person name="Jones S.J."/>
            <person name="Pretorius I.S."/>
            <person name="Schmidt S.A."/>
            <person name="Borneman A.R."/>
        </authorList>
    </citation>
    <scope>NUCLEOTIDE SEQUENCE [LARGE SCALE GENOMIC DNA]</scope>
    <source>
        <strain evidence="3">cv. Chardonnay</strain>
        <tissue evidence="2">Leaf</tissue>
    </source>
</reference>
<protein>
    <submittedName>
        <fullName evidence="2">Uncharacterized protein</fullName>
    </submittedName>
</protein>
<dbReference type="AlphaFoldDB" id="A0A438GJX0"/>
<sequence>MSTPSRSRSFARGKEGYFEWRDNMERQQRENERQPRNSRFNQEAMHPGDASPPLDAHAEWPREAPRPTRHEQWEESSDST</sequence>
<feature type="compositionally biased region" description="Basic and acidic residues" evidence="1">
    <location>
        <begin position="12"/>
        <end position="35"/>
    </location>
</feature>
<name>A0A438GJX0_VITVI</name>
<feature type="region of interest" description="Disordered" evidence="1">
    <location>
        <begin position="1"/>
        <end position="80"/>
    </location>
</feature>
<accession>A0A438GJX0</accession>
<dbReference type="EMBL" id="QGNW01000413">
    <property type="protein sequence ID" value="RVW72487.1"/>
    <property type="molecule type" value="Genomic_DNA"/>
</dbReference>
<dbReference type="Proteomes" id="UP000288805">
    <property type="component" value="Unassembled WGS sequence"/>
</dbReference>
<organism evidence="2 3">
    <name type="scientific">Vitis vinifera</name>
    <name type="common">Grape</name>
    <dbReference type="NCBI Taxonomy" id="29760"/>
    <lineage>
        <taxon>Eukaryota</taxon>
        <taxon>Viridiplantae</taxon>
        <taxon>Streptophyta</taxon>
        <taxon>Embryophyta</taxon>
        <taxon>Tracheophyta</taxon>
        <taxon>Spermatophyta</taxon>
        <taxon>Magnoliopsida</taxon>
        <taxon>eudicotyledons</taxon>
        <taxon>Gunneridae</taxon>
        <taxon>Pentapetalae</taxon>
        <taxon>rosids</taxon>
        <taxon>Vitales</taxon>
        <taxon>Vitaceae</taxon>
        <taxon>Viteae</taxon>
        <taxon>Vitis</taxon>
    </lineage>
</organism>
<proteinExistence type="predicted"/>
<comment type="caution">
    <text evidence="2">The sequence shown here is derived from an EMBL/GenBank/DDBJ whole genome shotgun (WGS) entry which is preliminary data.</text>
</comment>
<feature type="compositionally biased region" description="Basic and acidic residues" evidence="1">
    <location>
        <begin position="56"/>
        <end position="73"/>
    </location>
</feature>
<evidence type="ECO:0000313" key="2">
    <source>
        <dbReference type="EMBL" id="RVW72487.1"/>
    </source>
</evidence>
<evidence type="ECO:0000313" key="3">
    <source>
        <dbReference type="Proteomes" id="UP000288805"/>
    </source>
</evidence>